<dbReference type="Pfam" id="PF03670">
    <property type="entry name" value="UPF0184"/>
    <property type="match status" value="1"/>
</dbReference>
<name>A0AAV6VSB6_9ARAC</name>
<dbReference type="EMBL" id="JAFNEN010000027">
    <property type="protein sequence ID" value="KAG8199405.1"/>
    <property type="molecule type" value="Genomic_DNA"/>
</dbReference>
<proteinExistence type="predicted"/>
<dbReference type="PANTHER" id="PTHR34344:SF1">
    <property type="entry name" value="BUBLIN COILED-COIL PROTEIN"/>
    <property type="match status" value="1"/>
</dbReference>
<evidence type="ECO:0000256" key="1">
    <source>
        <dbReference type="SAM" id="Coils"/>
    </source>
</evidence>
<evidence type="ECO:0000313" key="3">
    <source>
        <dbReference type="EMBL" id="KAG8199405.1"/>
    </source>
</evidence>
<dbReference type="Proteomes" id="UP000827092">
    <property type="component" value="Unassembled WGS sequence"/>
</dbReference>
<keyword evidence="4" id="KW-1185">Reference proteome</keyword>
<gene>
    <name evidence="3" type="ORF">JTE90_000273</name>
</gene>
<feature type="coiled-coil region" evidence="1">
    <location>
        <begin position="35"/>
        <end position="76"/>
    </location>
</feature>
<comment type="caution">
    <text evidence="3">The sequence shown here is derived from an EMBL/GenBank/DDBJ whole genome shotgun (WGS) entry which is preliminary data.</text>
</comment>
<organism evidence="3 4">
    <name type="scientific">Oedothorax gibbosus</name>
    <dbReference type="NCBI Taxonomy" id="931172"/>
    <lineage>
        <taxon>Eukaryota</taxon>
        <taxon>Metazoa</taxon>
        <taxon>Ecdysozoa</taxon>
        <taxon>Arthropoda</taxon>
        <taxon>Chelicerata</taxon>
        <taxon>Arachnida</taxon>
        <taxon>Araneae</taxon>
        <taxon>Araneomorphae</taxon>
        <taxon>Entelegynae</taxon>
        <taxon>Araneoidea</taxon>
        <taxon>Linyphiidae</taxon>
        <taxon>Erigoninae</taxon>
        <taxon>Oedothorax</taxon>
    </lineage>
</organism>
<evidence type="ECO:0000313" key="4">
    <source>
        <dbReference type="Proteomes" id="UP000827092"/>
    </source>
</evidence>
<keyword evidence="1" id="KW-0175">Coiled coil</keyword>
<accession>A0AAV6VSB6</accession>
<protein>
    <submittedName>
        <fullName evidence="3">Uncharacterized protein</fullName>
    </submittedName>
</protein>
<sequence>MTAKERSGEPSEEGPDENLPQIEDINIQDTDVEAYVQLSKELDEINNCLDALEKKNDNLHDELFKLLEENRQIRSELKESSTTDS</sequence>
<dbReference type="PANTHER" id="PTHR34344">
    <property type="entry name" value="UPF0184 PROTEIN C9ORF16"/>
    <property type="match status" value="1"/>
</dbReference>
<dbReference type="AlphaFoldDB" id="A0AAV6VSB6"/>
<reference evidence="3 4" key="1">
    <citation type="journal article" date="2022" name="Nat. Ecol. Evol.">
        <title>A masculinizing supergene underlies an exaggerated male reproductive morph in a spider.</title>
        <authorList>
            <person name="Hendrickx F."/>
            <person name="De Corte Z."/>
            <person name="Sonet G."/>
            <person name="Van Belleghem S.M."/>
            <person name="Kostlbacher S."/>
            <person name="Vangestel C."/>
        </authorList>
    </citation>
    <scope>NUCLEOTIDE SEQUENCE [LARGE SCALE GENOMIC DNA]</scope>
    <source>
        <strain evidence="3">W744_W776</strain>
    </source>
</reference>
<feature type="region of interest" description="Disordered" evidence="2">
    <location>
        <begin position="1"/>
        <end position="24"/>
    </location>
</feature>
<dbReference type="InterPro" id="IPR005374">
    <property type="entry name" value="BBLN_eukaryota"/>
</dbReference>
<evidence type="ECO:0000256" key="2">
    <source>
        <dbReference type="SAM" id="MobiDB-lite"/>
    </source>
</evidence>